<evidence type="ECO:0000259" key="11">
    <source>
        <dbReference type="Pfam" id="PF02910"/>
    </source>
</evidence>
<comment type="similarity">
    <text evidence="3">Belongs to the FAD-dependent oxidoreductase 2 family. NadB subfamily.</text>
</comment>
<dbReference type="SUPFAM" id="SSF51905">
    <property type="entry name" value="FAD/NAD(P)-binding domain"/>
    <property type="match status" value="1"/>
</dbReference>
<dbReference type="PRINTS" id="PR00368">
    <property type="entry name" value="FADPNR"/>
</dbReference>
<keyword evidence="8" id="KW-0560">Oxidoreductase</keyword>
<evidence type="ECO:0000256" key="6">
    <source>
        <dbReference type="ARBA" id="ARBA00022642"/>
    </source>
</evidence>
<proteinExistence type="inferred from homology"/>
<evidence type="ECO:0000256" key="7">
    <source>
        <dbReference type="ARBA" id="ARBA00022827"/>
    </source>
</evidence>
<keyword evidence="5" id="KW-0285">Flavoprotein</keyword>
<dbReference type="NCBIfam" id="NF005701">
    <property type="entry name" value="PRK07512.1"/>
    <property type="match status" value="1"/>
</dbReference>
<dbReference type="PANTHER" id="PTHR42716">
    <property type="entry name" value="L-ASPARTATE OXIDASE"/>
    <property type="match status" value="1"/>
</dbReference>
<evidence type="ECO:0000256" key="9">
    <source>
        <dbReference type="ARBA" id="ARBA00048305"/>
    </source>
</evidence>
<dbReference type="RefSeq" id="WP_007283757.1">
    <property type="nucleotide sequence ID" value="NZ_BASM01000035.1"/>
</dbReference>
<evidence type="ECO:0000256" key="5">
    <source>
        <dbReference type="ARBA" id="ARBA00022630"/>
    </source>
</evidence>
<dbReference type="PANTHER" id="PTHR42716:SF2">
    <property type="entry name" value="L-ASPARTATE OXIDASE, CHLOROPLASTIC"/>
    <property type="match status" value="1"/>
</dbReference>
<evidence type="ECO:0000256" key="4">
    <source>
        <dbReference type="ARBA" id="ARBA00012173"/>
    </source>
</evidence>
<organism evidence="12 13">
    <name type="scientific">Gluconobacter thailandicus NBRC 3257</name>
    <dbReference type="NCBI Taxonomy" id="1381097"/>
    <lineage>
        <taxon>Bacteria</taxon>
        <taxon>Pseudomonadati</taxon>
        <taxon>Pseudomonadota</taxon>
        <taxon>Alphaproteobacteria</taxon>
        <taxon>Acetobacterales</taxon>
        <taxon>Acetobacteraceae</taxon>
        <taxon>Gluconobacter</taxon>
    </lineage>
</organism>
<reference evidence="12 13" key="1">
    <citation type="submission" date="2013-08" db="EMBL/GenBank/DDBJ databases">
        <title>Gluconobacter thailandicus NBRC 3257 whole genome sequence.</title>
        <authorList>
            <person name="Matsutani M."/>
            <person name="Yakushi T."/>
            <person name="Matsushita K."/>
        </authorList>
    </citation>
    <scope>NUCLEOTIDE SEQUENCE [LARGE SCALE GENOMIC DNA]</scope>
    <source>
        <strain evidence="12 13">NBRC 3257</strain>
    </source>
</reference>
<evidence type="ECO:0000256" key="1">
    <source>
        <dbReference type="ARBA" id="ARBA00001974"/>
    </source>
</evidence>
<dbReference type="InterPro" id="IPR037099">
    <property type="entry name" value="Fum_R/Succ_DH_flav-like_C_sf"/>
</dbReference>
<name>A0ABQ0J029_GLUTH</name>
<comment type="pathway">
    <text evidence="2">Cofactor biosynthesis; NAD(+) biosynthesis; iminoaspartate from L-aspartate (oxidase route): step 1/1.</text>
</comment>
<comment type="caution">
    <text evidence="12">The sequence shown here is derived from an EMBL/GenBank/DDBJ whole genome shotgun (WGS) entry which is preliminary data.</text>
</comment>
<accession>A0ABQ0J029</accession>
<evidence type="ECO:0000256" key="3">
    <source>
        <dbReference type="ARBA" id="ARBA00008562"/>
    </source>
</evidence>
<dbReference type="Pfam" id="PF02910">
    <property type="entry name" value="Succ_DH_flav_C"/>
    <property type="match status" value="1"/>
</dbReference>
<feature type="domain" description="FAD-dependent oxidoreductase 2 FAD-binding" evidence="10">
    <location>
        <begin position="14"/>
        <end position="370"/>
    </location>
</feature>
<dbReference type="InterPro" id="IPR015939">
    <property type="entry name" value="Fum_Rdtase/Succ_DH_flav-like_C"/>
</dbReference>
<dbReference type="SUPFAM" id="SSF56425">
    <property type="entry name" value="Succinate dehydrogenase/fumarate reductase flavoprotein, catalytic domain"/>
    <property type="match status" value="1"/>
</dbReference>
<evidence type="ECO:0000256" key="8">
    <source>
        <dbReference type="ARBA" id="ARBA00023002"/>
    </source>
</evidence>
<dbReference type="InterPro" id="IPR005288">
    <property type="entry name" value="NadB"/>
</dbReference>
<sequence>MTKALLSALAGQPVIVGAGLAGLSAALHLRQPCIILTPSPLGLDAASSLAQGGIAAAIGADDSPALHAADTLAAGAGLSVPEVVRRVTTAAPQVIQTLLDWGVPFARKNGALDLHLEAAHSRKRILHVGGDGSGAAIMQTLIRRVQARESITVLEGTCLNGLMVQDGRLQGVYTSAGFVPTSACLVASGGIGALYSEATSPGTVQGAGLAHAVRAGARVADMEFTQFHPTALKTGSMTGRRPLVSEAVRGAGAILVDERGERFTDELQSRDVVARAIFAHIREGHDVFLDGRHLRGAVFSQQFPGITAACHAIGVDPERDPIPVSPAMHYHMGGLDVNERGRTSVSGLWAAGEAACTGLHGANRLASNSLLEAFLTGQWAAEDIDHVKHQTVPLRSVPTRSALSVSFDRIPKLMSEYAGILRDENGLQALLHATLPDAETNDGALVAALVAQSALMRRESRGSHYRTDYPEITDPYRTTLTFSDLPVPERLLS</sequence>
<dbReference type="InterPro" id="IPR036188">
    <property type="entry name" value="FAD/NAD-bd_sf"/>
</dbReference>
<evidence type="ECO:0000259" key="10">
    <source>
        <dbReference type="Pfam" id="PF00890"/>
    </source>
</evidence>
<evidence type="ECO:0000256" key="2">
    <source>
        <dbReference type="ARBA" id="ARBA00004950"/>
    </source>
</evidence>
<comment type="cofactor">
    <cofactor evidence="1">
        <name>FAD</name>
        <dbReference type="ChEBI" id="CHEBI:57692"/>
    </cofactor>
</comment>
<dbReference type="InterPro" id="IPR027477">
    <property type="entry name" value="Succ_DH/fumarate_Rdtase_cat_sf"/>
</dbReference>
<dbReference type="Proteomes" id="UP000018209">
    <property type="component" value="Unassembled WGS sequence"/>
</dbReference>
<dbReference type="EC" id="1.4.3.16" evidence="4"/>
<protein>
    <recommendedName>
        <fullName evidence="4">L-aspartate oxidase</fullName>
        <ecNumber evidence="4">1.4.3.16</ecNumber>
    </recommendedName>
</protein>
<keyword evidence="7" id="KW-0274">FAD</keyword>
<comment type="catalytic activity">
    <reaction evidence="9">
        <text>L-aspartate + O2 = iminosuccinate + H2O2</text>
        <dbReference type="Rhea" id="RHEA:25876"/>
        <dbReference type="ChEBI" id="CHEBI:15379"/>
        <dbReference type="ChEBI" id="CHEBI:16240"/>
        <dbReference type="ChEBI" id="CHEBI:29991"/>
        <dbReference type="ChEBI" id="CHEBI:77875"/>
        <dbReference type="EC" id="1.4.3.16"/>
    </reaction>
    <physiologicalReaction direction="left-to-right" evidence="9">
        <dbReference type="Rhea" id="RHEA:25877"/>
    </physiologicalReaction>
</comment>
<dbReference type="Gene3D" id="1.20.58.100">
    <property type="entry name" value="Fumarate reductase/succinate dehydrogenase flavoprotein-like, C-terminal domain"/>
    <property type="match status" value="1"/>
</dbReference>
<dbReference type="Gene3D" id="3.50.50.60">
    <property type="entry name" value="FAD/NAD(P)-binding domain"/>
    <property type="match status" value="1"/>
</dbReference>
<gene>
    <name evidence="12" type="ORF">NBRC3257_2805</name>
</gene>
<dbReference type="EMBL" id="BASM01000035">
    <property type="protein sequence ID" value="GAD27806.1"/>
    <property type="molecule type" value="Genomic_DNA"/>
</dbReference>
<dbReference type="Pfam" id="PF00890">
    <property type="entry name" value="FAD_binding_2"/>
    <property type="match status" value="1"/>
</dbReference>
<feature type="domain" description="Fumarate reductase/succinate dehydrogenase flavoprotein-like C-terminal" evidence="11">
    <location>
        <begin position="444"/>
        <end position="474"/>
    </location>
</feature>
<dbReference type="Gene3D" id="3.90.700.10">
    <property type="entry name" value="Succinate dehydrogenase/fumarate reductase flavoprotein, catalytic domain"/>
    <property type="match status" value="1"/>
</dbReference>
<evidence type="ECO:0000313" key="12">
    <source>
        <dbReference type="EMBL" id="GAD27806.1"/>
    </source>
</evidence>
<dbReference type="InterPro" id="IPR003953">
    <property type="entry name" value="FAD-dep_OxRdtase_2_FAD-bd"/>
</dbReference>
<keyword evidence="6" id="KW-0662">Pyridine nucleotide biosynthesis</keyword>
<keyword evidence="13" id="KW-1185">Reference proteome</keyword>
<evidence type="ECO:0000313" key="13">
    <source>
        <dbReference type="Proteomes" id="UP000018209"/>
    </source>
</evidence>
<dbReference type="SUPFAM" id="SSF46977">
    <property type="entry name" value="Succinate dehydrogenase/fumarate reductase flavoprotein C-terminal domain"/>
    <property type="match status" value="1"/>
</dbReference>